<evidence type="ECO:0000313" key="3">
    <source>
        <dbReference type="EMBL" id="REF87434.1"/>
    </source>
</evidence>
<feature type="region of interest" description="Disordered" evidence="1">
    <location>
        <begin position="57"/>
        <end position="103"/>
    </location>
</feature>
<keyword evidence="4" id="KW-1185">Reference proteome</keyword>
<accession>A0A3D9YXE9</accession>
<dbReference type="EMBL" id="QUMO01000002">
    <property type="protein sequence ID" value="REF87434.1"/>
    <property type="molecule type" value="Genomic_DNA"/>
</dbReference>
<evidence type="ECO:0000256" key="1">
    <source>
        <dbReference type="SAM" id="MobiDB-lite"/>
    </source>
</evidence>
<dbReference type="Proteomes" id="UP000256900">
    <property type="component" value="Unassembled WGS sequence"/>
</dbReference>
<feature type="compositionally biased region" description="Gly residues" evidence="1">
    <location>
        <begin position="69"/>
        <end position="84"/>
    </location>
</feature>
<name>A0A3D9YXE9_9HYPH</name>
<sequence>MKNFRRAVPLLSLLGIGLFAAPLAAAPRSISDCEKIQAADAYNQCLASFGPVAHLHGAKAMPDGDDGGEGGGGAGEGGEGGDGGHSSHHHHVHYWHHGAHRHGRQHMEIEVGGSHTHHGRGHTRHTHHHD</sequence>
<organism evidence="3 4">
    <name type="scientific">Methylovirgula ligni</name>
    <dbReference type="NCBI Taxonomy" id="569860"/>
    <lineage>
        <taxon>Bacteria</taxon>
        <taxon>Pseudomonadati</taxon>
        <taxon>Pseudomonadota</taxon>
        <taxon>Alphaproteobacteria</taxon>
        <taxon>Hyphomicrobiales</taxon>
        <taxon>Beijerinckiaceae</taxon>
        <taxon>Methylovirgula</taxon>
    </lineage>
</organism>
<feature type="signal peptide" evidence="2">
    <location>
        <begin position="1"/>
        <end position="25"/>
    </location>
</feature>
<evidence type="ECO:0000256" key="2">
    <source>
        <dbReference type="SAM" id="SignalP"/>
    </source>
</evidence>
<dbReference type="RefSeq" id="WP_115835637.1">
    <property type="nucleotide sequence ID" value="NZ_CP025086.1"/>
</dbReference>
<protein>
    <submittedName>
        <fullName evidence="3">Uncharacterized protein</fullName>
    </submittedName>
</protein>
<dbReference type="AlphaFoldDB" id="A0A3D9YXE9"/>
<evidence type="ECO:0000313" key="4">
    <source>
        <dbReference type="Proteomes" id="UP000256900"/>
    </source>
</evidence>
<gene>
    <name evidence="3" type="ORF">DES32_1056</name>
</gene>
<dbReference type="OrthoDB" id="8455470at2"/>
<comment type="caution">
    <text evidence="3">The sequence shown here is derived from an EMBL/GenBank/DDBJ whole genome shotgun (WGS) entry which is preliminary data.</text>
</comment>
<proteinExistence type="predicted"/>
<feature type="compositionally biased region" description="Basic residues" evidence="1">
    <location>
        <begin position="86"/>
        <end position="103"/>
    </location>
</feature>
<keyword evidence="2" id="KW-0732">Signal</keyword>
<reference evidence="3 4" key="1">
    <citation type="submission" date="2018-08" db="EMBL/GenBank/DDBJ databases">
        <title>Genomic Encyclopedia of Type Strains, Phase IV (KMG-IV): sequencing the most valuable type-strain genomes for metagenomic binning, comparative biology and taxonomic classification.</title>
        <authorList>
            <person name="Goeker M."/>
        </authorList>
    </citation>
    <scope>NUCLEOTIDE SEQUENCE [LARGE SCALE GENOMIC DNA]</scope>
    <source>
        <strain evidence="3 4">BW863</strain>
    </source>
</reference>
<feature type="chain" id="PRO_5017745786" evidence="2">
    <location>
        <begin position="26"/>
        <end position="130"/>
    </location>
</feature>